<dbReference type="EMBL" id="JBHTJW010000002">
    <property type="protein sequence ID" value="MFD0928968.1"/>
    <property type="molecule type" value="Genomic_DNA"/>
</dbReference>
<sequence length="80" mass="8603">MKQAELISNEGILLSRPANQLLNDFGAGRAAPGSGSAAALLSLLSAKMICTVCNISSNKEKNHLLRQQFQFIKDSIESEI</sequence>
<dbReference type="InterPro" id="IPR036178">
    <property type="entry name" value="Formintransfe-cycloase-like_sf"/>
</dbReference>
<gene>
    <name evidence="2" type="ORF">ACFQ1T_04165</name>
</gene>
<name>A0ABW3GF75_9PROT</name>
<keyword evidence="3" id="KW-1185">Reference proteome</keyword>
<reference evidence="3" key="1">
    <citation type="journal article" date="2019" name="Int. J. Syst. Evol. Microbiol.">
        <title>The Global Catalogue of Microorganisms (GCM) 10K type strain sequencing project: providing services to taxonomists for standard genome sequencing and annotation.</title>
        <authorList>
            <consortium name="The Broad Institute Genomics Platform"/>
            <consortium name="The Broad Institute Genome Sequencing Center for Infectious Disease"/>
            <person name="Wu L."/>
            <person name="Ma J."/>
        </authorList>
    </citation>
    <scope>NUCLEOTIDE SEQUENCE [LARGE SCALE GENOMIC DNA]</scope>
    <source>
        <strain evidence="3">CCUG 59685</strain>
    </source>
</reference>
<evidence type="ECO:0000313" key="2">
    <source>
        <dbReference type="EMBL" id="MFD0928968.1"/>
    </source>
</evidence>
<evidence type="ECO:0000313" key="3">
    <source>
        <dbReference type="Proteomes" id="UP001597106"/>
    </source>
</evidence>
<protein>
    <submittedName>
        <fullName evidence="2">Cyclodeaminase/cyclohydrolase family protein</fullName>
    </submittedName>
</protein>
<organism evidence="2 3">
    <name type="scientific">Methylophilus glucosoxydans</name>
    <dbReference type="NCBI Taxonomy" id="752553"/>
    <lineage>
        <taxon>Bacteria</taxon>
        <taxon>Pseudomonadati</taxon>
        <taxon>Pseudomonadota</taxon>
        <taxon>Betaproteobacteria</taxon>
        <taxon>Nitrosomonadales</taxon>
        <taxon>Methylophilaceae</taxon>
        <taxon>Methylophilus</taxon>
    </lineage>
</organism>
<feature type="domain" description="Cyclodeaminase/cyclohydrolase" evidence="1">
    <location>
        <begin position="19"/>
        <end position="74"/>
    </location>
</feature>
<dbReference type="Gene3D" id="1.20.120.680">
    <property type="entry name" value="Formiminotetrahydrofolate cyclodeaminase monomer, up-and-down helical bundle"/>
    <property type="match status" value="1"/>
</dbReference>
<proteinExistence type="predicted"/>
<comment type="caution">
    <text evidence="2">The sequence shown here is derived from an EMBL/GenBank/DDBJ whole genome shotgun (WGS) entry which is preliminary data.</text>
</comment>
<dbReference type="RefSeq" id="WP_379074153.1">
    <property type="nucleotide sequence ID" value="NZ_JBHTJW010000002.1"/>
</dbReference>
<dbReference type="Pfam" id="PF04961">
    <property type="entry name" value="FTCD_C"/>
    <property type="match status" value="1"/>
</dbReference>
<evidence type="ECO:0000259" key="1">
    <source>
        <dbReference type="Pfam" id="PF04961"/>
    </source>
</evidence>
<dbReference type="Proteomes" id="UP001597106">
    <property type="component" value="Unassembled WGS sequence"/>
</dbReference>
<accession>A0ABW3GF75</accession>
<dbReference type="SUPFAM" id="SSF101262">
    <property type="entry name" value="Methenyltetrahydrofolate cyclohydrolase-like"/>
    <property type="match status" value="1"/>
</dbReference>
<dbReference type="InterPro" id="IPR007044">
    <property type="entry name" value="Cyclodeamin/CycHdrlase"/>
</dbReference>